<dbReference type="SUPFAM" id="SSF53335">
    <property type="entry name" value="S-adenosyl-L-methionine-dependent methyltransferases"/>
    <property type="match status" value="1"/>
</dbReference>
<dbReference type="InterPro" id="IPR013216">
    <property type="entry name" value="Methyltransf_11"/>
</dbReference>
<dbReference type="InterPro" id="IPR029063">
    <property type="entry name" value="SAM-dependent_MTases_sf"/>
</dbReference>
<accession>A0A7R9Q4Q2</accession>
<dbReference type="EMBL" id="CAJPIZ010009081">
    <property type="protein sequence ID" value="CAG2111603.1"/>
    <property type="molecule type" value="Genomic_DNA"/>
</dbReference>
<name>A0A7R9Q4Q2_9ACAR</name>
<dbReference type="PANTHER" id="PTHR43861">
    <property type="entry name" value="TRANS-ACONITATE 2-METHYLTRANSFERASE-RELATED"/>
    <property type="match status" value="1"/>
</dbReference>
<organism evidence="2">
    <name type="scientific">Medioppia subpectinata</name>
    <dbReference type="NCBI Taxonomy" id="1979941"/>
    <lineage>
        <taxon>Eukaryota</taxon>
        <taxon>Metazoa</taxon>
        <taxon>Ecdysozoa</taxon>
        <taxon>Arthropoda</taxon>
        <taxon>Chelicerata</taxon>
        <taxon>Arachnida</taxon>
        <taxon>Acari</taxon>
        <taxon>Acariformes</taxon>
        <taxon>Sarcoptiformes</taxon>
        <taxon>Oribatida</taxon>
        <taxon>Brachypylina</taxon>
        <taxon>Oppioidea</taxon>
        <taxon>Oppiidae</taxon>
        <taxon>Medioppia</taxon>
    </lineage>
</organism>
<dbReference type="GO" id="GO:0008757">
    <property type="term" value="F:S-adenosylmethionine-dependent methyltransferase activity"/>
    <property type="evidence" value="ECO:0007669"/>
    <property type="project" value="InterPro"/>
</dbReference>
<dbReference type="OrthoDB" id="10017101at2759"/>
<sequence length="277" mass="31879">MDVITPKAYGSTNVNQRRIATKTFDILLANNRQEFTEYLDIGSGDGGITKLLASRVPHRRLIGIDSVPAMTDYARQVNSMPTIKYITQDMSVLWPELSADIRRLEGTVDLIFSNLCFMYFYDKSRTLSICRRLLTTGGSIYANFILLGDVNKKLPPNERFNNFLSVDRQIQVWRRALADNGLAVDTFDVYNDKWFIKRELMIVFLPVLVCNYRSYFESIDHYASECPDLSDAVFDIYTNPTTDRPNPNAWKQFVANENNNTEAIIHFQMVTLICHKN</sequence>
<gene>
    <name evidence="2" type="ORF">OSB1V03_LOCUS11582</name>
</gene>
<protein>
    <recommendedName>
        <fullName evidence="1">Methyltransferase type 11 domain-containing protein</fullName>
    </recommendedName>
</protein>
<dbReference type="Proteomes" id="UP000759131">
    <property type="component" value="Unassembled WGS sequence"/>
</dbReference>
<dbReference type="AlphaFoldDB" id="A0A7R9Q4Q2"/>
<dbReference type="EMBL" id="OC863656">
    <property type="protein sequence ID" value="CAD7631173.1"/>
    <property type="molecule type" value="Genomic_DNA"/>
</dbReference>
<dbReference type="PANTHER" id="PTHR43861:SF1">
    <property type="entry name" value="TRANS-ACONITATE 2-METHYLTRANSFERASE"/>
    <property type="match status" value="1"/>
</dbReference>
<dbReference type="Pfam" id="PF08241">
    <property type="entry name" value="Methyltransf_11"/>
    <property type="match status" value="1"/>
</dbReference>
<evidence type="ECO:0000259" key="1">
    <source>
        <dbReference type="Pfam" id="PF08241"/>
    </source>
</evidence>
<evidence type="ECO:0000313" key="2">
    <source>
        <dbReference type="EMBL" id="CAD7631173.1"/>
    </source>
</evidence>
<feature type="domain" description="Methyltransferase type 11" evidence="1">
    <location>
        <begin position="39"/>
        <end position="141"/>
    </location>
</feature>
<keyword evidence="3" id="KW-1185">Reference proteome</keyword>
<evidence type="ECO:0000313" key="3">
    <source>
        <dbReference type="Proteomes" id="UP000759131"/>
    </source>
</evidence>
<dbReference type="CDD" id="cd02440">
    <property type="entry name" value="AdoMet_MTases"/>
    <property type="match status" value="1"/>
</dbReference>
<dbReference type="Gene3D" id="3.40.50.150">
    <property type="entry name" value="Vaccinia Virus protein VP39"/>
    <property type="match status" value="1"/>
</dbReference>
<proteinExistence type="predicted"/>
<reference evidence="2" key="1">
    <citation type="submission" date="2020-11" db="EMBL/GenBank/DDBJ databases">
        <authorList>
            <person name="Tran Van P."/>
        </authorList>
    </citation>
    <scope>NUCLEOTIDE SEQUENCE</scope>
</reference>